<evidence type="ECO:0000313" key="5">
    <source>
        <dbReference type="Proteomes" id="UP000632498"/>
    </source>
</evidence>
<dbReference type="Gene3D" id="3.10.310.10">
    <property type="entry name" value="Diaminopimelate Epimerase, Chain A, domain 1"/>
    <property type="match status" value="2"/>
</dbReference>
<keyword evidence="5" id="KW-1185">Reference proteome</keyword>
<keyword evidence="2" id="KW-0413">Isomerase</keyword>
<dbReference type="PIRSF" id="PIRSF016184">
    <property type="entry name" value="PhzC_PhzF"/>
    <property type="match status" value="1"/>
</dbReference>
<dbReference type="AlphaFoldDB" id="A0A917BTE3"/>
<dbReference type="SUPFAM" id="SSF54506">
    <property type="entry name" value="Diaminopimelate epimerase-like"/>
    <property type="match status" value="1"/>
</dbReference>
<dbReference type="EMBL" id="BMHV01000004">
    <property type="protein sequence ID" value="GGF56004.1"/>
    <property type="molecule type" value="Genomic_DNA"/>
</dbReference>
<evidence type="ECO:0000256" key="1">
    <source>
        <dbReference type="ARBA" id="ARBA00008270"/>
    </source>
</evidence>
<reference evidence="4" key="1">
    <citation type="journal article" date="2014" name="Int. J. Syst. Evol. Microbiol.">
        <title>Complete genome sequence of Corynebacterium casei LMG S-19264T (=DSM 44701T), isolated from a smear-ripened cheese.</title>
        <authorList>
            <consortium name="US DOE Joint Genome Institute (JGI-PGF)"/>
            <person name="Walter F."/>
            <person name="Albersmeier A."/>
            <person name="Kalinowski J."/>
            <person name="Ruckert C."/>
        </authorList>
    </citation>
    <scope>NUCLEOTIDE SEQUENCE</scope>
    <source>
        <strain evidence="4">CGMCC 1.15254</strain>
    </source>
</reference>
<feature type="active site" evidence="3">
    <location>
        <position position="46"/>
    </location>
</feature>
<evidence type="ECO:0000256" key="2">
    <source>
        <dbReference type="ARBA" id="ARBA00023235"/>
    </source>
</evidence>
<gene>
    <name evidence="4" type="ORF">GCM10011332_06840</name>
</gene>
<dbReference type="PANTHER" id="PTHR13774">
    <property type="entry name" value="PHENAZINE BIOSYNTHESIS PROTEIN"/>
    <property type="match status" value="1"/>
</dbReference>
<sequence length="263" mass="28982">MTLPIYQVDAFSDELFGGNPAAIVPLEKWLPDDLMQKIAAENNLAETAFFVPTQKGFHLRWFTPSVEIPLCGHATLASAFLLYNKLGYNGDSVTFESMSGDLIVRRKDDGFVMDFPAHKVHPVTTTAGLEKIIDAKVNAVLTCEQSIFSLVLTDREEDVIKAKPDFNTLMKIAPGNFILTAPSEKYDFVSRVFVPEHGIPEDPVTGSAHCVSAPYWAEKLGKTELSARQVSERGGDVLCSLRGDRVDLFGKAVLYLEGRINIS</sequence>
<protein>
    <recommendedName>
        <fullName evidence="6">Isomerase</fullName>
    </recommendedName>
</protein>
<dbReference type="GO" id="GO:0005737">
    <property type="term" value="C:cytoplasm"/>
    <property type="evidence" value="ECO:0007669"/>
    <property type="project" value="TreeGrafter"/>
</dbReference>
<dbReference type="RefSeq" id="WP_188661628.1">
    <property type="nucleotide sequence ID" value="NZ_BMHV01000004.1"/>
</dbReference>
<accession>A0A917BTE3</accession>
<reference evidence="4" key="2">
    <citation type="submission" date="2020-09" db="EMBL/GenBank/DDBJ databases">
        <authorList>
            <person name="Sun Q."/>
            <person name="Zhou Y."/>
        </authorList>
    </citation>
    <scope>NUCLEOTIDE SEQUENCE</scope>
    <source>
        <strain evidence="4">CGMCC 1.15254</strain>
    </source>
</reference>
<name>A0A917BTE3_9PROT</name>
<comment type="similarity">
    <text evidence="1">Belongs to the PhzF family.</text>
</comment>
<dbReference type="InterPro" id="IPR003719">
    <property type="entry name" value="Phenazine_PhzF-like"/>
</dbReference>
<comment type="caution">
    <text evidence="4">The sequence shown here is derived from an EMBL/GenBank/DDBJ whole genome shotgun (WGS) entry which is preliminary data.</text>
</comment>
<dbReference type="NCBIfam" id="TIGR00654">
    <property type="entry name" value="PhzF_family"/>
    <property type="match status" value="1"/>
</dbReference>
<dbReference type="PANTHER" id="PTHR13774:SF17">
    <property type="entry name" value="PHENAZINE BIOSYNTHESIS-LIKE DOMAIN-CONTAINING PROTEIN"/>
    <property type="match status" value="1"/>
</dbReference>
<organism evidence="4 5">
    <name type="scientific">Terasakiella brassicae</name>
    <dbReference type="NCBI Taxonomy" id="1634917"/>
    <lineage>
        <taxon>Bacteria</taxon>
        <taxon>Pseudomonadati</taxon>
        <taxon>Pseudomonadota</taxon>
        <taxon>Alphaproteobacteria</taxon>
        <taxon>Rhodospirillales</taxon>
        <taxon>Terasakiellaceae</taxon>
        <taxon>Terasakiella</taxon>
    </lineage>
</organism>
<dbReference type="Pfam" id="PF02567">
    <property type="entry name" value="PhzC-PhzF"/>
    <property type="match status" value="1"/>
</dbReference>
<proteinExistence type="inferred from homology"/>
<dbReference type="GO" id="GO:0016853">
    <property type="term" value="F:isomerase activity"/>
    <property type="evidence" value="ECO:0007669"/>
    <property type="project" value="UniProtKB-KW"/>
</dbReference>
<evidence type="ECO:0000256" key="3">
    <source>
        <dbReference type="PIRSR" id="PIRSR016184-1"/>
    </source>
</evidence>
<dbReference type="Proteomes" id="UP000632498">
    <property type="component" value="Unassembled WGS sequence"/>
</dbReference>
<evidence type="ECO:0000313" key="4">
    <source>
        <dbReference type="EMBL" id="GGF56004.1"/>
    </source>
</evidence>
<evidence type="ECO:0008006" key="6">
    <source>
        <dbReference type="Google" id="ProtNLM"/>
    </source>
</evidence>